<reference evidence="11 12" key="1">
    <citation type="journal article" date="2021" name="ISME Commun">
        <title>Automated analysis of genomic sequences facilitates high-throughput and comprehensive description of bacteria.</title>
        <authorList>
            <person name="Hitch T.C.A."/>
        </authorList>
    </citation>
    <scope>NUCLEOTIDE SEQUENCE [LARGE SCALE GENOMIC DNA]</scope>
    <source>
        <strain evidence="11 12">Sanger_18</strain>
    </source>
</reference>
<accession>A0ABT2T0D4</accession>
<evidence type="ECO:0000256" key="6">
    <source>
        <dbReference type="ARBA" id="ARBA00022679"/>
    </source>
</evidence>
<evidence type="ECO:0000256" key="3">
    <source>
        <dbReference type="ARBA" id="ARBA00012748"/>
    </source>
</evidence>
<evidence type="ECO:0000256" key="9">
    <source>
        <dbReference type="ARBA" id="ARBA00047481"/>
    </source>
</evidence>
<keyword evidence="4 11" id="KW-0032">Aminotransferase</keyword>
<evidence type="ECO:0000256" key="1">
    <source>
        <dbReference type="ARBA" id="ARBA00005011"/>
    </source>
</evidence>
<dbReference type="InterPro" id="IPR015424">
    <property type="entry name" value="PyrdxlP-dep_Trfase"/>
</dbReference>
<evidence type="ECO:0000259" key="10">
    <source>
        <dbReference type="Pfam" id="PF00155"/>
    </source>
</evidence>
<evidence type="ECO:0000256" key="2">
    <source>
        <dbReference type="ARBA" id="ARBA00007970"/>
    </source>
</evidence>
<comment type="pathway">
    <text evidence="1">Amino-acid biosynthesis; L-histidine biosynthesis; L-histidine from 5-phospho-alpha-D-ribose 1-diphosphate: step 7/9.</text>
</comment>
<gene>
    <name evidence="11" type="ORF">OCV77_04275</name>
</gene>
<organism evidence="11 12">
    <name type="scientific">Suilimivivens aceti</name>
    <dbReference type="NCBI Taxonomy" id="2981774"/>
    <lineage>
        <taxon>Bacteria</taxon>
        <taxon>Bacillati</taxon>
        <taxon>Bacillota</taxon>
        <taxon>Clostridia</taxon>
        <taxon>Lachnospirales</taxon>
        <taxon>Lachnospiraceae</taxon>
        <taxon>Suilimivivens</taxon>
    </lineage>
</organism>
<keyword evidence="8" id="KW-0368">Histidine biosynthesis</keyword>
<comment type="similarity">
    <text evidence="2">Belongs to the class-II pyridoxal-phosphate-dependent aminotransferase family. Histidinol-phosphate aminotransferase subfamily.</text>
</comment>
<dbReference type="CDD" id="cd00609">
    <property type="entry name" value="AAT_like"/>
    <property type="match status" value="1"/>
</dbReference>
<evidence type="ECO:0000313" key="11">
    <source>
        <dbReference type="EMBL" id="MCU6743725.1"/>
    </source>
</evidence>
<evidence type="ECO:0000256" key="4">
    <source>
        <dbReference type="ARBA" id="ARBA00022576"/>
    </source>
</evidence>
<dbReference type="PANTHER" id="PTHR43643">
    <property type="entry name" value="HISTIDINOL-PHOSPHATE AMINOTRANSFERASE 2"/>
    <property type="match status" value="1"/>
</dbReference>
<protein>
    <recommendedName>
        <fullName evidence="3">histidinol-phosphate transaminase</fullName>
        <ecNumber evidence="3">2.6.1.9</ecNumber>
    </recommendedName>
</protein>
<keyword evidence="12" id="KW-1185">Reference proteome</keyword>
<dbReference type="Proteomes" id="UP001652432">
    <property type="component" value="Unassembled WGS sequence"/>
</dbReference>
<dbReference type="GO" id="GO:0008483">
    <property type="term" value="F:transaminase activity"/>
    <property type="evidence" value="ECO:0007669"/>
    <property type="project" value="UniProtKB-KW"/>
</dbReference>
<comment type="caution">
    <text evidence="11">The sequence shown here is derived from an EMBL/GenBank/DDBJ whole genome shotgun (WGS) entry which is preliminary data.</text>
</comment>
<dbReference type="InterPro" id="IPR050106">
    <property type="entry name" value="HistidinolP_aminotransfase"/>
</dbReference>
<dbReference type="EC" id="2.6.1.9" evidence="3"/>
<keyword evidence="5" id="KW-0028">Amino-acid biosynthesis</keyword>
<comment type="catalytic activity">
    <reaction evidence="9">
        <text>L-histidinol phosphate + 2-oxoglutarate = 3-(imidazol-4-yl)-2-oxopropyl phosphate + L-glutamate</text>
        <dbReference type="Rhea" id="RHEA:23744"/>
        <dbReference type="ChEBI" id="CHEBI:16810"/>
        <dbReference type="ChEBI" id="CHEBI:29985"/>
        <dbReference type="ChEBI" id="CHEBI:57766"/>
        <dbReference type="ChEBI" id="CHEBI:57980"/>
        <dbReference type="EC" id="2.6.1.9"/>
    </reaction>
</comment>
<name>A0ABT2T0D4_9FIRM</name>
<dbReference type="Gene3D" id="3.40.640.10">
    <property type="entry name" value="Type I PLP-dependent aspartate aminotransferase-like (Major domain)"/>
    <property type="match status" value="1"/>
</dbReference>
<dbReference type="Gene3D" id="3.90.1150.10">
    <property type="entry name" value="Aspartate Aminotransferase, domain 1"/>
    <property type="match status" value="1"/>
</dbReference>
<dbReference type="InterPro" id="IPR004839">
    <property type="entry name" value="Aminotransferase_I/II_large"/>
</dbReference>
<dbReference type="PANTHER" id="PTHR43643:SF6">
    <property type="entry name" value="HISTIDINOL-PHOSPHATE AMINOTRANSFERASE"/>
    <property type="match status" value="1"/>
</dbReference>
<keyword evidence="7" id="KW-0663">Pyridoxal phosphate</keyword>
<evidence type="ECO:0000256" key="8">
    <source>
        <dbReference type="ARBA" id="ARBA00023102"/>
    </source>
</evidence>
<evidence type="ECO:0000256" key="5">
    <source>
        <dbReference type="ARBA" id="ARBA00022605"/>
    </source>
</evidence>
<feature type="domain" description="Aminotransferase class I/classII large" evidence="10">
    <location>
        <begin position="36"/>
        <end position="353"/>
    </location>
</feature>
<dbReference type="SUPFAM" id="SSF53383">
    <property type="entry name" value="PLP-dependent transferases"/>
    <property type="match status" value="1"/>
</dbReference>
<dbReference type="InterPro" id="IPR015422">
    <property type="entry name" value="PyrdxlP-dep_Trfase_small"/>
</dbReference>
<keyword evidence="6" id="KW-0808">Transferase</keyword>
<dbReference type="Pfam" id="PF00155">
    <property type="entry name" value="Aminotran_1_2"/>
    <property type="match status" value="1"/>
</dbReference>
<evidence type="ECO:0000256" key="7">
    <source>
        <dbReference type="ARBA" id="ARBA00022898"/>
    </source>
</evidence>
<sequence length="365" mass="40552">MIKDLVSDFVRQAPPYNFGLGEPVKSLRPGITEIYEMNKNENPFGISPLAAAEMKKQVDISNRYPDIKAASLCKKLAALHGLKPENVLVTQGATSALGFIGEILIREGVEAIVTSPTYPNYYNIIKKNRGTLVDIPMGDDYVPDFKAISDAITDKTRVIFLCNPNNPTGTICKDTDLIDFMNSLPSHVVLVVDEAYFDFIEDPSYKSMISQIADDRNLIVIRTFSKIYGMAGARIGYILSNPEIIGYLGITATGFCCNRVGLLGAEAALDDQGFIKMTIENNRKCREYLTKEMEDMGFRVWPSSSNFIFFKPSIPPREFAAELMSFGIHIRGDFAQARISIGTMQQCQTAAAAMKQILKEYQEKA</sequence>
<dbReference type="EMBL" id="JAOQKJ010000003">
    <property type="protein sequence ID" value="MCU6743725.1"/>
    <property type="molecule type" value="Genomic_DNA"/>
</dbReference>
<dbReference type="InterPro" id="IPR015421">
    <property type="entry name" value="PyrdxlP-dep_Trfase_major"/>
</dbReference>
<proteinExistence type="inferred from homology"/>
<dbReference type="RefSeq" id="WP_118797560.1">
    <property type="nucleotide sequence ID" value="NZ_JAOQKJ010000003.1"/>
</dbReference>
<evidence type="ECO:0000313" key="12">
    <source>
        <dbReference type="Proteomes" id="UP001652432"/>
    </source>
</evidence>